<sequence length="560" mass="61884">MDDSFAGDKEAAKLESASSRRYQGGWITFPFMIVTMASLTLAASGWMSNLVVYLIEKFNMSNVDAAQVMNVVNGSTNLIPVVGAILADSFLGCYTVIWISSSISLLGITLLILTVTIDSMRPQPCNILAPNPICSSPSKLQYVALYTAFTLATTGAGGTRFTNGTMGADQFSNPKDQTTYFNWYFFTLYTASVIGATAVVYVEDSVSWAVGFGICVAANAIGLLVFLLGSTFYRYVKPKSSPFTALARVLVASIRKRHIRPSPDSEDYYNGPNGNSKTRTTLGTPTESFRFLNRAAWKTEGDLNPNGSIAKMWKICTVEEVEDLKSLIRIFPLWSSSIFLGTPIGIQASLTILQTLVVDRHLGPHFQFPVGSILVISLISTSIFIFLYDTILLTSWKKIFGKIPTPFQRIGIGHLFNVLGMVISALVETKRLKMAQSAHHQNISVLWLMPQLMLVGIGEAFHFPGQVALYYQEFPASLKGISTAMISLLIGIAFYLSTAIIHFVRKVSGWLPDDINEGKLDNFYWSLAVIGVVNFGYFSFCAWLYRYRRIDEQVSEDDTK</sequence>
<dbReference type="GO" id="GO:0022857">
    <property type="term" value="F:transmembrane transporter activity"/>
    <property type="evidence" value="ECO:0007669"/>
    <property type="project" value="InterPro"/>
</dbReference>
<dbReference type="Proteomes" id="UP001161247">
    <property type="component" value="Chromosome 5"/>
</dbReference>
<evidence type="ECO:0000256" key="6">
    <source>
        <dbReference type="ARBA" id="ARBA00044504"/>
    </source>
</evidence>
<dbReference type="EMBL" id="OX459122">
    <property type="protein sequence ID" value="CAI9105225.1"/>
    <property type="molecule type" value="Genomic_DNA"/>
</dbReference>
<dbReference type="GO" id="GO:0006857">
    <property type="term" value="P:oligopeptide transport"/>
    <property type="evidence" value="ECO:0007669"/>
    <property type="project" value="InterPro"/>
</dbReference>
<feature type="transmembrane region" description="Helical" evidence="7">
    <location>
        <begin position="409"/>
        <end position="427"/>
    </location>
</feature>
<dbReference type="PROSITE" id="PS01022">
    <property type="entry name" value="PTR2_1"/>
    <property type="match status" value="1"/>
</dbReference>
<proteinExistence type="inferred from homology"/>
<dbReference type="InterPro" id="IPR000109">
    <property type="entry name" value="POT_fam"/>
</dbReference>
<evidence type="ECO:0000256" key="4">
    <source>
        <dbReference type="ARBA" id="ARBA00022989"/>
    </source>
</evidence>
<comment type="similarity">
    <text evidence="6">Belongs to the major facilitator superfamily. Phosphate:H(+) symporter (TC 2.A.1.9) family.</text>
</comment>
<keyword evidence="5 7" id="KW-0472">Membrane</keyword>
<name>A0AAV1DDY2_OLDCO</name>
<feature type="transmembrane region" description="Helical" evidence="7">
    <location>
        <begin position="333"/>
        <end position="356"/>
    </location>
</feature>
<dbReference type="Gene3D" id="1.20.1250.20">
    <property type="entry name" value="MFS general substrate transporter like domains"/>
    <property type="match status" value="1"/>
</dbReference>
<comment type="similarity">
    <text evidence="2">Belongs to the major facilitator superfamily. Proton-dependent oligopeptide transporter (POT/PTR) (TC 2.A.17) family.</text>
</comment>
<evidence type="ECO:0000256" key="7">
    <source>
        <dbReference type="SAM" id="Phobius"/>
    </source>
</evidence>
<reference evidence="8" key="1">
    <citation type="submission" date="2023-03" db="EMBL/GenBank/DDBJ databases">
        <authorList>
            <person name="Julca I."/>
        </authorList>
    </citation>
    <scope>NUCLEOTIDE SEQUENCE</scope>
</reference>
<dbReference type="CDD" id="cd17416">
    <property type="entry name" value="MFS_NPF1_2"/>
    <property type="match status" value="1"/>
</dbReference>
<evidence type="ECO:0000256" key="5">
    <source>
        <dbReference type="ARBA" id="ARBA00023136"/>
    </source>
</evidence>
<keyword evidence="3 7" id="KW-0812">Transmembrane</keyword>
<dbReference type="Pfam" id="PF00854">
    <property type="entry name" value="PTR2"/>
    <property type="match status" value="1"/>
</dbReference>
<feature type="transmembrane region" description="Helical" evidence="7">
    <location>
        <begin position="208"/>
        <end position="229"/>
    </location>
</feature>
<dbReference type="SUPFAM" id="SSF103473">
    <property type="entry name" value="MFS general substrate transporter"/>
    <property type="match status" value="1"/>
</dbReference>
<keyword evidence="4 7" id="KW-1133">Transmembrane helix</keyword>
<dbReference type="InterPro" id="IPR018456">
    <property type="entry name" value="PTR2_symporter_CS"/>
</dbReference>
<dbReference type="AlphaFoldDB" id="A0AAV1DDY2"/>
<evidence type="ECO:0000313" key="9">
    <source>
        <dbReference type="Proteomes" id="UP001161247"/>
    </source>
</evidence>
<dbReference type="InterPro" id="IPR036259">
    <property type="entry name" value="MFS_trans_sf"/>
</dbReference>
<feature type="transmembrane region" description="Helical" evidence="7">
    <location>
        <begin position="96"/>
        <end position="117"/>
    </location>
</feature>
<feature type="transmembrane region" description="Helical" evidence="7">
    <location>
        <begin position="29"/>
        <end position="55"/>
    </location>
</feature>
<accession>A0AAV1DDY2</accession>
<dbReference type="GO" id="GO:0016020">
    <property type="term" value="C:membrane"/>
    <property type="evidence" value="ECO:0007669"/>
    <property type="project" value="UniProtKB-SubCell"/>
</dbReference>
<comment type="subcellular location">
    <subcellularLocation>
        <location evidence="1">Membrane</location>
        <topology evidence="1">Multi-pass membrane protein</topology>
    </subcellularLocation>
</comment>
<feature type="transmembrane region" description="Helical" evidence="7">
    <location>
        <begin position="523"/>
        <end position="545"/>
    </location>
</feature>
<feature type="transmembrane region" description="Helical" evidence="7">
    <location>
        <begin position="447"/>
        <end position="471"/>
    </location>
</feature>
<feature type="transmembrane region" description="Helical" evidence="7">
    <location>
        <begin position="368"/>
        <end position="388"/>
    </location>
</feature>
<organism evidence="8 9">
    <name type="scientific">Oldenlandia corymbosa var. corymbosa</name>
    <dbReference type="NCBI Taxonomy" id="529605"/>
    <lineage>
        <taxon>Eukaryota</taxon>
        <taxon>Viridiplantae</taxon>
        <taxon>Streptophyta</taxon>
        <taxon>Embryophyta</taxon>
        <taxon>Tracheophyta</taxon>
        <taxon>Spermatophyta</taxon>
        <taxon>Magnoliopsida</taxon>
        <taxon>eudicotyledons</taxon>
        <taxon>Gunneridae</taxon>
        <taxon>Pentapetalae</taxon>
        <taxon>asterids</taxon>
        <taxon>lamiids</taxon>
        <taxon>Gentianales</taxon>
        <taxon>Rubiaceae</taxon>
        <taxon>Rubioideae</taxon>
        <taxon>Spermacoceae</taxon>
        <taxon>Hedyotis-Oldenlandia complex</taxon>
        <taxon>Oldenlandia</taxon>
    </lineage>
</organism>
<dbReference type="PANTHER" id="PTHR11654">
    <property type="entry name" value="OLIGOPEPTIDE TRANSPORTER-RELATED"/>
    <property type="match status" value="1"/>
</dbReference>
<protein>
    <submittedName>
        <fullName evidence="8">OLC1v1004099C2</fullName>
    </submittedName>
</protein>
<evidence type="ECO:0000256" key="1">
    <source>
        <dbReference type="ARBA" id="ARBA00004141"/>
    </source>
</evidence>
<evidence type="ECO:0000313" key="8">
    <source>
        <dbReference type="EMBL" id="CAI9105225.1"/>
    </source>
</evidence>
<evidence type="ECO:0000256" key="2">
    <source>
        <dbReference type="ARBA" id="ARBA00005982"/>
    </source>
</evidence>
<keyword evidence="9" id="KW-1185">Reference proteome</keyword>
<feature type="transmembrane region" description="Helical" evidence="7">
    <location>
        <begin position="483"/>
        <end position="503"/>
    </location>
</feature>
<gene>
    <name evidence="8" type="ORF">OLC1_LOCUS13968</name>
</gene>
<feature type="transmembrane region" description="Helical" evidence="7">
    <location>
        <begin position="181"/>
        <end position="202"/>
    </location>
</feature>
<evidence type="ECO:0000256" key="3">
    <source>
        <dbReference type="ARBA" id="ARBA00022692"/>
    </source>
</evidence>